<keyword evidence="1" id="KW-0472">Membrane</keyword>
<keyword evidence="1" id="KW-0812">Transmembrane</keyword>
<dbReference type="Proteomes" id="UP000077428">
    <property type="component" value="Unassembled WGS sequence"/>
</dbReference>
<reference evidence="3" key="1">
    <citation type="journal article" date="2016" name="Genome Announc.">
        <title>Draft Genome Sequences of Methanobrevibacter curvatus DSM11111, Methanobrevibacter cuticularis DSM11139, Methanobrevibacter filiformis DSM11501, and Methanobrevibacter oralis DSM7256.</title>
        <authorList>
            <person name="Poehlein A."/>
            <person name="Seedorf H."/>
        </authorList>
    </citation>
    <scope>NUCLEOTIDE SEQUENCE [LARGE SCALE GENOMIC DNA]</scope>
    <source>
        <strain evidence="3">DSM 7256 / JCM 30027 / ZR</strain>
    </source>
</reference>
<dbReference type="EMBL" id="LWMU01000073">
    <property type="protein sequence ID" value="KZX12210.1"/>
    <property type="molecule type" value="Genomic_DNA"/>
</dbReference>
<gene>
    <name evidence="2" type="ORF">MBORA_12860</name>
</gene>
<feature type="transmembrane region" description="Helical" evidence="1">
    <location>
        <begin position="66"/>
        <end position="84"/>
    </location>
</feature>
<accession>A0A162FMG5</accession>
<proteinExistence type="predicted"/>
<evidence type="ECO:0000313" key="3">
    <source>
        <dbReference type="Proteomes" id="UP000077428"/>
    </source>
</evidence>
<dbReference type="PATRIC" id="fig|66851.6.peg.1397"/>
<keyword evidence="1" id="KW-1133">Transmembrane helix</keyword>
<organism evidence="2 3">
    <name type="scientific">Methanobrevibacter oralis</name>
    <dbReference type="NCBI Taxonomy" id="66851"/>
    <lineage>
        <taxon>Archaea</taxon>
        <taxon>Methanobacteriati</taxon>
        <taxon>Methanobacteriota</taxon>
        <taxon>Methanomada group</taxon>
        <taxon>Methanobacteria</taxon>
        <taxon>Methanobacteriales</taxon>
        <taxon>Methanobacteriaceae</taxon>
        <taxon>Methanobrevibacter</taxon>
    </lineage>
</organism>
<evidence type="ECO:0000313" key="2">
    <source>
        <dbReference type="EMBL" id="KZX12210.1"/>
    </source>
</evidence>
<sequence>MEVKLTSNPQNNFNNPNISLEVNEKSMPIAIFISFFLNGLSMVYVENILKGVGYFIRFNNHFFNNTVHFFGLLTFIISIIIWIIG</sequence>
<comment type="caution">
    <text evidence="2">The sequence shown here is derived from an EMBL/GenBank/DDBJ whole genome shotgun (WGS) entry which is preliminary data.</text>
</comment>
<feature type="transmembrane region" description="Helical" evidence="1">
    <location>
        <begin position="26"/>
        <end position="45"/>
    </location>
</feature>
<protein>
    <submittedName>
        <fullName evidence="2">Uncharacterized protein</fullName>
    </submittedName>
</protein>
<dbReference type="RefSeq" id="WP_042693687.1">
    <property type="nucleotide sequence ID" value="NZ_CABMAB010000025.1"/>
</dbReference>
<dbReference type="STRING" id="66851.MBORA_12860"/>
<keyword evidence="3" id="KW-1185">Reference proteome</keyword>
<dbReference type="AlphaFoldDB" id="A0A162FMG5"/>
<name>A0A162FMG5_METOA</name>
<evidence type="ECO:0000256" key="1">
    <source>
        <dbReference type="SAM" id="Phobius"/>
    </source>
</evidence>